<evidence type="ECO:0000313" key="3">
    <source>
        <dbReference type="EMBL" id="ATQ68643.1"/>
    </source>
</evidence>
<evidence type="ECO:0000259" key="2">
    <source>
        <dbReference type="Pfam" id="PF13628"/>
    </source>
</evidence>
<feature type="region of interest" description="Disordered" evidence="1">
    <location>
        <begin position="96"/>
        <end position="124"/>
    </location>
</feature>
<dbReference type="PANTHER" id="PTHR38593">
    <property type="entry name" value="BLR2558 PROTEIN"/>
    <property type="match status" value="1"/>
</dbReference>
<dbReference type="AlphaFoldDB" id="A0A2D2D0W9"/>
<dbReference type="PANTHER" id="PTHR38593:SF1">
    <property type="entry name" value="BLR2558 PROTEIN"/>
    <property type="match status" value="1"/>
</dbReference>
<gene>
    <name evidence="3" type="ORF">CQW49_12690</name>
</gene>
<evidence type="ECO:0000256" key="1">
    <source>
        <dbReference type="SAM" id="MobiDB-lite"/>
    </source>
</evidence>
<dbReference type="Pfam" id="PF13628">
    <property type="entry name" value="DUF4142"/>
    <property type="match status" value="1"/>
</dbReference>
<feature type="domain" description="DUF4142" evidence="2">
    <location>
        <begin position="53"/>
        <end position="191"/>
    </location>
</feature>
<protein>
    <submittedName>
        <fullName evidence="3">DUF4142 domain-containing protein</fullName>
    </submittedName>
</protein>
<keyword evidence="4" id="KW-1185">Reference proteome</keyword>
<dbReference type="EMBL" id="CP023737">
    <property type="protein sequence ID" value="ATQ68643.1"/>
    <property type="molecule type" value="Genomic_DNA"/>
</dbReference>
<organism evidence="3 4">
    <name type="scientific">Methylosinus trichosporium (strain ATCC 35070 / NCIMB 11131 / UNIQEM 75 / OB3b)</name>
    <dbReference type="NCBI Taxonomy" id="595536"/>
    <lineage>
        <taxon>Bacteria</taxon>
        <taxon>Pseudomonadati</taxon>
        <taxon>Pseudomonadota</taxon>
        <taxon>Alphaproteobacteria</taxon>
        <taxon>Hyphomicrobiales</taxon>
        <taxon>Methylocystaceae</taxon>
        <taxon>Methylosinus</taxon>
    </lineage>
</organism>
<name>A0A2D2D0W9_METT3</name>
<evidence type="ECO:0000313" key="4">
    <source>
        <dbReference type="Proteomes" id="UP000230709"/>
    </source>
</evidence>
<dbReference type="Gene3D" id="1.20.1260.10">
    <property type="match status" value="1"/>
</dbReference>
<dbReference type="STRING" id="595536.GCA_000178815_02628"/>
<dbReference type="Proteomes" id="UP000230709">
    <property type="component" value="Chromosome"/>
</dbReference>
<dbReference type="KEGG" id="mtw:CQW49_12690"/>
<accession>A0A2D2D0W9</accession>
<proteinExistence type="predicted"/>
<reference evidence="4" key="1">
    <citation type="submission" date="2017-10" db="EMBL/GenBank/DDBJ databases">
        <title>Completed PacBio SMRT sequence of Methylosinus trichosporium OB3b reveals presence of a third large plasmid.</title>
        <authorList>
            <person name="Charles T.C."/>
            <person name="Lynch M.D.J."/>
            <person name="Heil J.R."/>
            <person name="Cheng J."/>
        </authorList>
    </citation>
    <scope>NUCLEOTIDE SEQUENCE [LARGE SCALE GENOMIC DNA]</scope>
    <source>
        <strain evidence="4">OB3b</strain>
    </source>
</reference>
<sequence>MATRGALLSEARLGARAMANQQQGGTLKHFVGKVTDTIGGMVGRMGASMSTNADSFVENAAIGDMYEITAAKIALKRSRSEPVRAIAEKMIEDHTENTRRLQNKLSTSEARDVARPPQTLDSRRQSMVDHLEEAPDDSFDSTYLDQQLMAHEETVTLMQTYRDSGDHAQLRSFAAEAAPVVEGHLEDIKRLRSMM</sequence>
<dbReference type="InterPro" id="IPR025419">
    <property type="entry name" value="DUF4142"/>
</dbReference>
<dbReference type="InterPro" id="IPR012347">
    <property type="entry name" value="Ferritin-like"/>
</dbReference>